<dbReference type="PANTHER" id="PTHR34702">
    <property type="entry name" value="NA(+)/H(+) ANTIPORTER SUBUNIT F1"/>
    <property type="match status" value="1"/>
</dbReference>
<dbReference type="RefSeq" id="WP_202722612.1">
    <property type="nucleotide sequence ID" value="NZ_BPEX01000015.1"/>
</dbReference>
<dbReference type="Pfam" id="PF04066">
    <property type="entry name" value="MrpF_PhaF"/>
    <property type="match status" value="1"/>
</dbReference>
<keyword evidence="4" id="KW-1003">Cell membrane</keyword>
<evidence type="ECO:0000256" key="8">
    <source>
        <dbReference type="SAM" id="Phobius"/>
    </source>
</evidence>
<dbReference type="EMBL" id="JAESVD010000008">
    <property type="protein sequence ID" value="MBL4914360.1"/>
    <property type="molecule type" value="Genomic_DNA"/>
</dbReference>
<keyword evidence="3" id="KW-0813">Transport</keyword>
<evidence type="ECO:0000256" key="1">
    <source>
        <dbReference type="ARBA" id="ARBA00004651"/>
    </source>
</evidence>
<dbReference type="PANTHER" id="PTHR34702:SF1">
    <property type="entry name" value="NA(+)_H(+) ANTIPORTER SUBUNIT F"/>
    <property type="match status" value="1"/>
</dbReference>
<evidence type="ECO:0000313" key="10">
    <source>
        <dbReference type="Proteomes" id="UP000604898"/>
    </source>
</evidence>
<keyword evidence="7 8" id="KW-0472">Membrane</keyword>
<dbReference type="Proteomes" id="UP000604898">
    <property type="component" value="Unassembled WGS sequence"/>
</dbReference>
<keyword evidence="6 8" id="KW-1133">Transmembrane helix</keyword>
<proteinExistence type="inferred from homology"/>
<comment type="similarity">
    <text evidence="2">Belongs to the CPA3 antiporters (TC 2.A.63) subunit F family.</text>
</comment>
<feature type="transmembrane region" description="Helical" evidence="8">
    <location>
        <begin position="30"/>
        <end position="52"/>
    </location>
</feature>
<name>A0ABS1T2A9_9GAMM</name>
<comment type="caution">
    <text evidence="9">The sequence shown here is derived from an EMBL/GenBank/DDBJ whole genome shotgun (WGS) entry which is preliminary data.</text>
</comment>
<evidence type="ECO:0000256" key="4">
    <source>
        <dbReference type="ARBA" id="ARBA00022475"/>
    </source>
</evidence>
<evidence type="ECO:0000256" key="5">
    <source>
        <dbReference type="ARBA" id="ARBA00022692"/>
    </source>
</evidence>
<evidence type="ECO:0000256" key="3">
    <source>
        <dbReference type="ARBA" id="ARBA00022448"/>
    </source>
</evidence>
<evidence type="ECO:0000313" key="9">
    <source>
        <dbReference type="EMBL" id="MBL4914360.1"/>
    </source>
</evidence>
<keyword evidence="10" id="KW-1185">Reference proteome</keyword>
<comment type="subcellular location">
    <subcellularLocation>
        <location evidence="1">Cell membrane</location>
        <topology evidence="1">Multi-pass membrane protein</topology>
    </subcellularLocation>
</comment>
<organism evidence="9 10">
    <name type="scientific">Shewanella schlegeliana</name>
    <dbReference type="NCBI Taxonomy" id="190308"/>
    <lineage>
        <taxon>Bacteria</taxon>
        <taxon>Pseudomonadati</taxon>
        <taxon>Pseudomonadota</taxon>
        <taxon>Gammaproteobacteria</taxon>
        <taxon>Alteromonadales</taxon>
        <taxon>Shewanellaceae</taxon>
        <taxon>Shewanella</taxon>
    </lineage>
</organism>
<sequence>MLTAATIAILVVMLLAIIRCIAGPSLYDRILAFNMFGTKTVLLISVLGFLMGRPEFLDIALVYALINFISVIGVLRFSDSAEFNHQRPEAASIKKDKR</sequence>
<evidence type="ECO:0000256" key="2">
    <source>
        <dbReference type="ARBA" id="ARBA00009212"/>
    </source>
</evidence>
<accession>A0ABS1T2A9</accession>
<reference evidence="9 10" key="1">
    <citation type="submission" date="2021-01" db="EMBL/GenBank/DDBJ databases">
        <title>Genome sequence of Shewanella schlegeliana JCM 11561.</title>
        <authorList>
            <person name="Zhang H."/>
            <person name="Li C."/>
        </authorList>
    </citation>
    <scope>NUCLEOTIDE SEQUENCE [LARGE SCALE GENOMIC DNA]</scope>
    <source>
        <strain evidence="9 10">JCM 11561</strain>
    </source>
</reference>
<evidence type="ECO:0000256" key="7">
    <source>
        <dbReference type="ARBA" id="ARBA00023136"/>
    </source>
</evidence>
<feature type="transmembrane region" description="Helical" evidence="8">
    <location>
        <begin position="59"/>
        <end position="78"/>
    </location>
</feature>
<dbReference type="InterPro" id="IPR007208">
    <property type="entry name" value="MrpF/PhaF-like"/>
</dbReference>
<evidence type="ECO:0000256" key="6">
    <source>
        <dbReference type="ARBA" id="ARBA00022989"/>
    </source>
</evidence>
<protein>
    <submittedName>
        <fullName evidence="9">Cation:proton antiporter</fullName>
    </submittedName>
</protein>
<keyword evidence="5 8" id="KW-0812">Transmembrane</keyword>
<gene>
    <name evidence="9" type="ORF">JMA39_14725</name>
</gene>